<evidence type="ECO:0000313" key="4">
    <source>
        <dbReference type="Proteomes" id="UP000604046"/>
    </source>
</evidence>
<dbReference type="Gene3D" id="3.40.50.150">
    <property type="entry name" value="Vaccinia Virus protein VP39"/>
    <property type="match status" value="1"/>
</dbReference>
<dbReference type="EMBL" id="CAJNDS010002415">
    <property type="protein sequence ID" value="CAE7466484.1"/>
    <property type="molecule type" value="Genomic_DNA"/>
</dbReference>
<keyword evidence="1" id="KW-0489">Methyltransferase</keyword>
<accession>A0A812S6Q8</accession>
<gene>
    <name evidence="3" type="ORF">SNAT2548_LOCUS26058</name>
</gene>
<reference evidence="3" key="1">
    <citation type="submission" date="2021-02" db="EMBL/GenBank/DDBJ databases">
        <authorList>
            <person name="Dougan E. K."/>
            <person name="Rhodes N."/>
            <person name="Thang M."/>
            <person name="Chan C."/>
        </authorList>
    </citation>
    <scope>NUCLEOTIDE SEQUENCE</scope>
</reference>
<keyword evidence="4" id="KW-1185">Reference proteome</keyword>
<organism evidence="3 4">
    <name type="scientific">Symbiodinium natans</name>
    <dbReference type="NCBI Taxonomy" id="878477"/>
    <lineage>
        <taxon>Eukaryota</taxon>
        <taxon>Sar</taxon>
        <taxon>Alveolata</taxon>
        <taxon>Dinophyceae</taxon>
        <taxon>Suessiales</taxon>
        <taxon>Symbiodiniaceae</taxon>
        <taxon>Symbiodinium</taxon>
    </lineage>
</organism>
<dbReference type="InterPro" id="IPR029063">
    <property type="entry name" value="SAM-dependent_MTases_sf"/>
</dbReference>
<dbReference type="AlphaFoldDB" id="A0A812S6Q8"/>
<evidence type="ECO:0000256" key="1">
    <source>
        <dbReference type="ARBA" id="ARBA00022603"/>
    </source>
</evidence>
<comment type="caution">
    <text evidence="3">The sequence shown here is derived from an EMBL/GenBank/DDBJ whole genome shotgun (WGS) entry which is preliminary data.</text>
</comment>
<dbReference type="OrthoDB" id="484041at2759"/>
<dbReference type="Proteomes" id="UP000604046">
    <property type="component" value="Unassembled WGS sequence"/>
</dbReference>
<evidence type="ECO:0000256" key="2">
    <source>
        <dbReference type="ARBA" id="ARBA00022679"/>
    </source>
</evidence>
<protein>
    <submittedName>
        <fullName evidence="3">Uncharacterized protein</fullName>
    </submittedName>
</protein>
<dbReference type="SUPFAM" id="SSF53335">
    <property type="entry name" value="S-adenosyl-L-methionine-dependent methyltransferases"/>
    <property type="match status" value="1"/>
</dbReference>
<proteinExistence type="predicted"/>
<dbReference type="InterPro" id="IPR001525">
    <property type="entry name" value="C5_MeTfrase"/>
</dbReference>
<evidence type="ECO:0000313" key="3">
    <source>
        <dbReference type="EMBL" id="CAE7466484.1"/>
    </source>
</evidence>
<keyword evidence="2" id="KW-0808">Transferase</keyword>
<dbReference type="GO" id="GO:0032259">
    <property type="term" value="P:methylation"/>
    <property type="evidence" value="ECO:0007669"/>
    <property type="project" value="UniProtKB-KW"/>
</dbReference>
<dbReference type="GO" id="GO:0008168">
    <property type="term" value="F:methyltransferase activity"/>
    <property type="evidence" value="ECO:0007669"/>
    <property type="project" value="UniProtKB-KW"/>
</dbReference>
<sequence>MSQPCGHVIDLDALNDDDASDMDVSQHSVMDVDEMDVEEPDIPQHVGPGPDTLPGIMQAFRWPYLAAQALGRHMLPAQLQRSCLTRTWRVSTHFSGLGSAELALQLLEHAAAGLTGGVGPQFNLVSACEKQPSRQRVLRTRLPQDCHIFDDIMERFRDLPELSETVDWRGIWSRMPDAFLGQGIAARCRQHLHSQCRLAAPPDLDISGSPCQVWSSMGSRGGSQDNRIVLFLAWAYLIRTGECKIIIHENVSGFKEGILLELLSDTFEVVTLEVHPWHCGFRIIARPRKYSVLFRRRNIEVVSDVHEVYRQLSQSLADWQKQPDLEEFLLTSEQGLLQEENQARASKKLTDKQRGYLQKYQEQGAVRQTRNVVYDLSQNPEKRPIQTSQQTGSLPCLRSGSLLWMPDRRRWLVDAELAALMGFPSSEPLKNLYGVPDIFCPARSQVGTAMHVGCVGLVALVALACARDRS</sequence>
<dbReference type="Pfam" id="PF00145">
    <property type="entry name" value="DNA_methylase"/>
    <property type="match status" value="1"/>
</dbReference>
<name>A0A812S6Q8_9DINO</name>